<dbReference type="RefSeq" id="WP_179919845.1">
    <property type="nucleotide sequence ID" value="NZ_CP058909.1"/>
</dbReference>
<evidence type="ECO:0000313" key="6">
    <source>
        <dbReference type="Proteomes" id="UP000509346"/>
    </source>
</evidence>
<dbReference type="GO" id="GO:0016301">
    <property type="term" value="F:kinase activity"/>
    <property type="evidence" value="ECO:0007669"/>
    <property type="project" value="UniProtKB-KW"/>
</dbReference>
<reference evidence="5 6" key="1">
    <citation type="submission" date="2020-07" db="EMBL/GenBank/DDBJ databases">
        <title>Halosimplex litoreum sp. nov. and Halosimplex rubrum sp. nov., isolated from different salt environments.</title>
        <authorList>
            <person name="Cui H."/>
        </authorList>
    </citation>
    <scope>NUCLEOTIDE SEQUENCE [LARGE SCALE GENOMIC DNA]</scope>
    <source>
        <strain evidence="5 6">R2</strain>
    </source>
</reference>
<dbReference type="OrthoDB" id="96179at2157"/>
<dbReference type="Gene3D" id="3.40.1190.20">
    <property type="match status" value="1"/>
</dbReference>
<dbReference type="PANTHER" id="PTHR43085">
    <property type="entry name" value="HEXOKINASE FAMILY MEMBER"/>
    <property type="match status" value="1"/>
</dbReference>
<dbReference type="GeneID" id="56085992"/>
<organism evidence="5 6">
    <name type="scientific">Halosimplex pelagicum</name>
    <dbReference type="NCBI Taxonomy" id="869886"/>
    <lineage>
        <taxon>Archaea</taxon>
        <taxon>Methanobacteriati</taxon>
        <taxon>Methanobacteriota</taxon>
        <taxon>Stenosarchaea group</taxon>
        <taxon>Halobacteria</taxon>
        <taxon>Halobacteriales</taxon>
        <taxon>Haloarculaceae</taxon>
        <taxon>Halosimplex</taxon>
    </lineage>
</organism>
<proteinExistence type="inferred from homology"/>
<dbReference type="PANTHER" id="PTHR43085:SF57">
    <property type="entry name" value="CARBOHYDRATE KINASE PFKB DOMAIN-CONTAINING PROTEIN"/>
    <property type="match status" value="1"/>
</dbReference>
<evidence type="ECO:0000256" key="1">
    <source>
        <dbReference type="ARBA" id="ARBA00010688"/>
    </source>
</evidence>
<evidence type="ECO:0000259" key="4">
    <source>
        <dbReference type="Pfam" id="PF00294"/>
    </source>
</evidence>
<dbReference type="Pfam" id="PF00294">
    <property type="entry name" value="PfkB"/>
    <property type="match status" value="1"/>
</dbReference>
<dbReference type="InterPro" id="IPR011611">
    <property type="entry name" value="PfkB_dom"/>
</dbReference>
<feature type="domain" description="Carbohydrate kinase PfkB" evidence="4">
    <location>
        <begin position="1"/>
        <end position="295"/>
    </location>
</feature>
<gene>
    <name evidence="5" type="ORF">HZS54_25345</name>
</gene>
<dbReference type="CDD" id="cd01166">
    <property type="entry name" value="KdgK"/>
    <property type="match status" value="1"/>
</dbReference>
<comment type="similarity">
    <text evidence="1">Belongs to the carbohydrate kinase PfkB family.</text>
</comment>
<keyword evidence="2" id="KW-0808">Transferase</keyword>
<dbReference type="InterPro" id="IPR050306">
    <property type="entry name" value="PfkB_Carbo_kinase"/>
</dbReference>
<accession>A0A7D5SYF0</accession>
<protein>
    <submittedName>
        <fullName evidence="5">Sugar kinase</fullName>
    </submittedName>
</protein>
<dbReference type="SUPFAM" id="SSF53613">
    <property type="entry name" value="Ribokinase-like"/>
    <property type="match status" value="1"/>
</dbReference>
<dbReference type="AlphaFoldDB" id="A0A7D5SYF0"/>
<keyword evidence="6" id="KW-1185">Reference proteome</keyword>
<sequence>MTELVTFGETSLRLSPVGEERLETAEDVRMRVSGTESNVAAAASAMGTDATWLSKLPDSPLGRRVERTLHAHGVDTEIAWAEEGRQGLQFAEQGPTPRADRLLQDRDRAAAASVTPGELPMDRVQRADATFVAGSTLSLSGDIVETAEAVLRAAGNGLVAMDLDFQPGLWSVEAARETMDGVFDAVDVLIANEDQARAIFDRTDEPRKFAHAIASKRSFDTVVITRSERGALVCSDGVIHEQDGIEVDAVDPAGQHEAFTGAFLERVLSGAGASEALTYGVASATLARTIPGAMTTASRGEVESLAADLDGGR</sequence>
<dbReference type="EMBL" id="CP058909">
    <property type="protein sequence ID" value="QLH84767.1"/>
    <property type="molecule type" value="Genomic_DNA"/>
</dbReference>
<dbReference type="InterPro" id="IPR029056">
    <property type="entry name" value="Ribokinase-like"/>
</dbReference>
<dbReference type="Proteomes" id="UP000509346">
    <property type="component" value="Chromosome"/>
</dbReference>
<name>A0A7D5SYF0_9EURY</name>
<evidence type="ECO:0000256" key="3">
    <source>
        <dbReference type="ARBA" id="ARBA00022777"/>
    </source>
</evidence>
<dbReference type="KEGG" id="hpel:HZS54_25345"/>
<keyword evidence="3 5" id="KW-0418">Kinase</keyword>
<evidence type="ECO:0000256" key="2">
    <source>
        <dbReference type="ARBA" id="ARBA00022679"/>
    </source>
</evidence>
<evidence type="ECO:0000313" key="5">
    <source>
        <dbReference type="EMBL" id="QLH84767.1"/>
    </source>
</evidence>